<dbReference type="RefSeq" id="WP_379723115.1">
    <property type="nucleotide sequence ID" value="NZ_JBHRYJ010000001.1"/>
</dbReference>
<dbReference type="Pfam" id="PF12073">
    <property type="entry name" value="DUF3553"/>
    <property type="match status" value="1"/>
</dbReference>
<dbReference type="EMBL" id="JBHRYJ010000001">
    <property type="protein sequence ID" value="MFC3675131.1"/>
    <property type="molecule type" value="Genomic_DNA"/>
</dbReference>
<dbReference type="Proteomes" id="UP001595711">
    <property type="component" value="Unassembled WGS sequence"/>
</dbReference>
<proteinExistence type="predicted"/>
<dbReference type="InterPro" id="IPR021938">
    <property type="entry name" value="DUF3553"/>
</dbReference>
<organism evidence="1 2">
    <name type="scientific">Ferrovibrio xuzhouensis</name>
    <dbReference type="NCBI Taxonomy" id="1576914"/>
    <lineage>
        <taxon>Bacteria</taxon>
        <taxon>Pseudomonadati</taxon>
        <taxon>Pseudomonadota</taxon>
        <taxon>Alphaproteobacteria</taxon>
        <taxon>Rhodospirillales</taxon>
        <taxon>Rhodospirillaceae</taxon>
        <taxon>Ferrovibrio</taxon>
    </lineage>
</organism>
<comment type="caution">
    <text evidence="1">The sequence shown here is derived from an EMBL/GenBank/DDBJ whole genome shotgun (WGS) entry which is preliminary data.</text>
</comment>
<gene>
    <name evidence="1" type="ORF">ACFOOQ_06235</name>
</gene>
<sequence>MQASYAPGDWVEHPYQPDWGAGQVQSAIGSRVTVNFLHAGKQLINTDQVPLRVIQPPEA</sequence>
<protein>
    <submittedName>
        <fullName evidence="1">DUF3553 domain-containing protein</fullName>
    </submittedName>
</protein>
<keyword evidence="2" id="KW-1185">Reference proteome</keyword>
<accession>A0ABV7VCF8</accession>
<evidence type="ECO:0000313" key="2">
    <source>
        <dbReference type="Proteomes" id="UP001595711"/>
    </source>
</evidence>
<evidence type="ECO:0000313" key="1">
    <source>
        <dbReference type="EMBL" id="MFC3675131.1"/>
    </source>
</evidence>
<name>A0ABV7VCF8_9PROT</name>
<reference evidence="2" key="1">
    <citation type="journal article" date="2019" name="Int. J. Syst. Evol. Microbiol.">
        <title>The Global Catalogue of Microorganisms (GCM) 10K type strain sequencing project: providing services to taxonomists for standard genome sequencing and annotation.</title>
        <authorList>
            <consortium name="The Broad Institute Genomics Platform"/>
            <consortium name="The Broad Institute Genome Sequencing Center for Infectious Disease"/>
            <person name="Wu L."/>
            <person name="Ma J."/>
        </authorList>
    </citation>
    <scope>NUCLEOTIDE SEQUENCE [LARGE SCALE GENOMIC DNA]</scope>
    <source>
        <strain evidence="2">KCTC 42182</strain>
    </source>
</reference>